<dbReference type="InterPro" id="IPR002645">
    <property type="entry name" value="STAS_dom"/>
</dbReference>
<evidence type="ECO:0000256" key="2">
    <source>
        <dbReference type="ARBA" id="ARBA00008692"/>
    </source>
</evidence>
<feature type="transmembrane region" description="Helical" evidence="18">
    <location>
        <begin position="100"/>
        <end position="116"/>
    </location>
</feature>
<dbReference type="Gene3D" id="3.30.750.24">
    <property type="entry name" value="STAS domain"/>
    <property type="match status" value="1"/>
</dbReference>
<dbReference type="Pfam" id="PF00916">
    <property type="entry name" value="Sulfate_transp"/>
    <property type="match status" value="1"/>
</dbReference>
<dbReference type="RefSeq" id="XP_013857848.1">
    <property type="nucleotide sequence ID" value="XM_014002394.1"/>
</dbReference>
<dbReference type="InterPro" id="IPR011547">
    <property type="entry name" value="SLC26A/SulP_dom"/>
</dbReference>
<feature type="transmembrane region" description="Helical" evidence="18">
    <location>
        <begin position="354"/>
        <end position="371"/>
    </location>
</feature>
<comment type="similarity">
    <text evidence="2">Belongs to the SLC26A/SulP transporter (TC 2.A.53) family.</text>
</comment>
<dbReference type="CDD" id="cd07042">
    <property type="entry name" value="STAS_SulP_like_sulfate_transporter"/>
    <property type="match status" value="1"/>
</dbReference>
<comment type="catalytic activity">
    <reaction evidence="12">
        <text>bromide(in) + chloride(out) = bromide(out) + chloride(in)</text>
        <dbReference type="Rhea" id="RHEA:75335"/>
        <dbReference type="ChEBI" id="CHEBI:15858"/>
        <dbReference type="ChEBI" id="CHEBI:17996"/>
    </reaction>
</comment>
<dbReference type="PROSITE" id="PS50801">
    <property type="entry name" value="STAS"/>
    <property type="match status" value="1"/>
</dbReference>
<protein>
    <recommendedName>
        <fullName evidence="3">Sulfate transporter</fullName>
    </recommendedName>
    <alternativeName>
        <fullName evidence="11">Solute carrier family 26 member 2</fullName>
    </alternativeName>
</protein>
<keyword evidence="4" id="KW-0813">Transport</keyword>
<dbReference type="NCBIfam" id="TIGR00815">
    <property type="entry name" value="sulP"/>
    <property type="match status" value="1"/>
</dbReference>
<evidence type="ECO:0000313" key="20">
    <source>
        <dbReference type="Proteomes" id="UP000192220"/>
    </source>
</evidence>
<keyword evidence="5" id="KW-1003">Cell membrane</keyword>
<evidence type="ECO:0000256" key="11">
    <source>
        <dbReference type="ARBA" id="ARBA00030135"/>
    </source>
</evidence>
<accession>A0A2I4AQT8</accession>
<feature type="domain" description="STAS" evidence="19">
    <location>
        <begin position="540"/>
        <end position="699"/>
    </location>
</feature>
<dbReference type="Proteomes" id="UP000192220">
    <property type="component" value="Unplaced"/>
</dbReference>
<dbReference type="RefSeq" id="XP_013857847.1">
    <property type="nucleotide sequence ID" value="XM_014002393.1"/>
</dbReference>
<feature type="transmembrane region" description="Helical" evidence="18">
    <location>
        <begin position="425"/>
        <end position="443"/>
    </location>
</feature>
<dbReference type="GO" id="GO:1902358">
    <property type="term" value="P:sulfate transmembrane transport"/>
    <property type="evidence" value="ECO:0007669"/>
    <property type="project" value="UniProtKB-ARBA"/>
</dbReference>
<dbReference type="PANTHER" id="PTHR11814">
    <property type="entry name" value="SULFATE TRANSPORTER"/>
    <property type="match status" value="1"/>
</dbReference>
<evidence type="ECO:0000313" key="23">
    <source>
        <dbReference type="RefSeq" id="XP_013857847.1"/>
    </source>
</evidence>
<comment type="catalytic activity">
    <reaction evidence="17">
        <text>oxalate(out) + 2 chloride(in) = oxalate(in) + 2 chloride(out)</text>
        <dbReference type="Rhea" id="RHEA:75095"/>
        <dbReference type="ChEBI" id="CHEBI:17996"/>
        <dbReference type="ChEBI" id="CHEBI:30623"/>
    </reaction>
</comment>
<dbReference type="RefSeq" id="XP_013857846.1">
    <property type="nucleotide sequence ID" value="XM_014002392.1"/>
</dbReference>
<dbReference type="AlphaFoldDB" id="A0A2I4AQT8"/>
<organism evidence="20 21">
    <name type="scientific">Austrofundulus limnaeus</name>
    <name type="common">Annual killifish</name>
    <dbReference type="NCBI Taxonomy" id="52670"/>
    <lineage>
        <taxon>Eukaryota</taxon>
        <taxon>Metazoa</taxon>
        <taxon>Chordata</taxon>
        <taxon>Craniata</taxon>
        <taxon>Vertebrata</taxon>
        <taxon>Euteleostomi</taxon>
        <taxon>Actinopterygii</taxon>
        <taxon>Neopterygii</taxon>
        <taxon>Teleostei</taxon>
        <taxon>Neoteleostei</taxon>
        <taxon>Acanthomorphata</taxon>
        <taxon>Ovalentaria</taxon>
        <taxon>Atherinomorphae</taxon>
        <taxon>Cyprinodontiformes</taxon>
        <taxon>Rivulidae</taxon>
        <taxon>Austrofundulus</taxon>
    </lineage>
</organism>
<evidence type="ECO:0000256" key="4">
    <source>
        <dbReference type="ARBA" id="ARBA00022448"/>
    </source>
</evidence>
<evidence type="ECO:0000256" key="18">
    <source>
        <dbReference type="SAM" id="Phobius"/>
    </source>
</evidence>
<feature type="transmembrane region" description="Helical" evidence="18">
    <location>
        <begin position="391"/>
        <end position="413"/>
    </location>
</feature>
<evidence type="ECO:0000256" key="9">
    <source>
        <dbReference type="ARBA" id="ARBA00023136"/>
    </source>
</evidence>
<feature type="transmembrane region" description="Helical" evidence="18">
    <location>
        <begin position="487"/>
        <end position="511"/>
    </location>
</feature>
<keyword evidence="20" id="KW-1185">Reference proteome</keyword>
<keyword evidence="9 18" id="KW-0472">Membrane</keyword>
<evidence type="ECO:0000256" key="13">
    <source>
        <dbReference type="ARBA" id="ARBA00036514"/>
    </source>
</evidence>
<name>A0A2I4AQT8_AUSLI</name>
<evidence type="ECO:0000256" key="8">
    <source>
        <dbReference type="ARBA" id="ARBA00022989"/>
    </source>
</evidence>
<keyword evidence="6" id="KW-0597">Phosphoprotein</keyword>
<dbReference type="GO" id="GO:0016324">
    <property type="term" value="C:apical plasma membrane"/>
    <property type="evidence" value="ECO:0007669"/>
    <property type="project" value="UniProtKB-SubCell"/>
</dbReference>
<evidence type="ECO:0000259" key="19">
    <source>
        <dbReference type="PROSITE" id="PS50801"/>
    </source>
</evidence>
<keyword evidence="10" id="KW-0325">Glycoprotein</keyword>
<evidence type="ECO:0000256" key="14">
    <source>
        <dbReference type="ARBA" id="ARBA00050413"/>
    </source>
</evidence>
<keyword evidence="7 18" id="KW-0812">Transmembrane</keyword>
<evidence type="ECO:0000256" key="3">
    <source>
        <dbReference type="ARBA" id="ARBA00017873"/>
    </source>
</evidence>
<dbReference type="KEGG" id="alim:106513521"/>
<feature type="transmembrane region" description="Helical" evidence="18">
    <location>
        <begin position="227"/>
        <end position="245"/>
    </location>
</feature>
<dbReference type="CTD" id="10861"/>
<evidence type="ECO:0000256" key="15">
    <source>
        <dbReference type="ARBA" id="ARBA00051018"/>
    </source>
</evidence>
<evidence type="ECO:0000313" key="22">
    <source>
        <dbReference type="RefSeq" id="XP_013857846.1"/>
    </source>
</evidence>
<proteinExistence type="inferred from homology"/>
<comment type="subcellular location">
    <subcellularLocation>
        <location evidence="1">Apical cell membrane</location>
        <topology evidence="1">Multi-pass membrane protein</topology>
    </subcellularLocation>
</comment>
<evidence type="ECO:0000256" key="5">
    <source>
        <dbReference type="ARBA" id="ARBA00022475"/>
    </source>
</evidence>
<feature type="transmembrane region" description="Helical" evidence="18">
    <location>
        <begin position="188"/>
        <end position="207"/>
    </location>
</feature>
<comment type="catalytic activity">
    <reaction evidence="14">
        <text>sulfate(out) + 2 chloride(in) = sulfate(in) + 2 chloride(out)</text>
        <dbReference type="Rhea" id="RHEA:75091"/>
        <dbReference type="ChEBI" id="CHEBI:16189"/>
        <dbReference type="ChEBI" id="CHEBI:17996"/>
    </reaction>
</comment>
<dbReference type="OrthoDB" id="288203at2759"/>
<evidence type="ECO:0000256" key="12">
    <source>
        <dbReference type="ARBA" id="ARBA00036469"/>
    </source>
</evidence>
<dbReference type="InterPro" id="IPR001902">
    <property type="entry name" value="SLC26A/SulP_fam"/>
</dbReference>
<dbReference type="InterPro" id="IPR036513">
    <property type="entry name" value="STAS_dom_sf"/>
</dbReference>
<evidence type="ECO:0000256" key="17">
    <source>
        <dbReference type="ARBA" id="ARBA00051868"/>
    </source>
</evidence>
<dbReference type="FunFam" id="3.30.750.24:FF:000015">
    <property type="entry name" value="Sulfate transporter"/>
    <property type="match status" value="1"/>
</dbReference>
<evidence type="ECO:0000313" key="21">
    <source>
        <dbReference type="RefSeq" id="XP_013857845.1"/>
    </source>
</evidence>
<reference evidence="21 22" key="1">
    <citation type="submission" date="2025-04" db="UniProtKB">
        <authorList>
            <consortium name="RefSeq"/>
        </authorList>
    </citation>
    <scope>IDENTIFICATION</scope>
    <source>
        <strain evidence="21 22">Quisiro</strain>
        <tissue evidence="21 22">Liver</tissue>
    </source>
</reference>
<keyword evidence="8 18" id="KW-1133">Transmembrane helix</keyword>
<feature type="transmembrane region" description="Helical" evidence="18">
    <location>
        <begin position="69"/>
        <end position="93"/>
    </location>
</feature>
<evidence type="ECO:0000256" key="7">
    <source>
        <dbReference type="ARBA" id="ARBA00022692"/>
    </source>
</evidence>
<dbReference type="STRING" id="52670.A0A2I4AQT8"/>
<sequence length="715" mass="78429">MDEVSGVAETPLATPPLLERRVHQRKLTVSVLKSKLRQGMTCSGPRVRSTLTGFFPVVRWLPKYKLKEYIWGDIMSGLIIGIILVPQAIAYCLLAGVQPIYGLLTSFYANIIYFLMGTSRHVSVGIFSLMSLMIGQVVVREVFLAGFDLNEDPTPSGLDLLNDTLNTNLTEDPVPTVELRGMRCGKECYAISVAVAVTFLAGIYQILMAVFRLGFVSVYLSGPMLDGFATGASFTILTVQAKYLLGLKIPRHQGYGTVVATWIGIFSNIHKTNLCDLITSAICITILVAAKEIQDRYKDRLKIPLPTELVVVAGATLASHFGEFNANYHSSVSGHIPTGFIPPQVPAFSLMPRVALDAIPLAVISFAFTVSLSEMFAKKNGYTVRPNQEMLAIGCCNVIPSFFHCFTTSAALAKTMVKDSTGCKTQLSSLISALVVLLVLLFFAPLFSSLQKCVLACIIIVSLRGALRKFKDVPAKWRDSRSDAIVWLVTMAATALISVEHGLIIGIIFSMSCIIYKTQNPKVSLLGRVSDTDLYEDLEEYKNLTPPPRIKIFRFQAPLYYANKESFLKSLYKAVGVEPFLELTNRSKADKKGKDKSKKQAKANGEKNNCNIYIGLAQRELEFHTIVLDCSAIPFIDSTGMATFKGLVKEYKEIGVSVILAGCNTSVIDILQKGQFFGKDDNNMSNLLFYTVHAAVLHANQTSTAAESRADDSTV</sequence>
<dbReference type="Pfam" id="PF01740">
    <property type="entry name" value="STAS"/>
    <property type="match status" value="1"/>
</dbReference>
<dbReference type="SUPFAM" id="SSF52091">
    <property type="entry name" value="SpoIIaa-like"/>
    <property type="match status" value="1"/>
</dbReference>
<comment type="catalytic activity">
    <reaction evidence="15">
        <text>iodide(in) + chloride(out) = iodide(out) + chloride(in)</text>
        <dbReference type="Rhea" id="RHEA:72379"/>
        <dbReference type="ChEBI" id="CHEBI:16382"/>
        <dbReference type="ChEBI" id="CHEBI:17996"/>
    </reaction>
</comment>
<gene>
    <name evidence="21 22 23 24" type="primary">LOC106513521</name>
</gene>
<comment type="catalytic activity">
    <reaction evidence="13">
        <text>oxalate(in) + sulfate(out) = oxalate(out) + sulfate(in)</text>
        <dbReference type="Rhea" id="RHEA:72275"/>
        <dbReference type="ChEBI" id="CHEBI:16189"/>
        <dbReference type="ChEBI" id="CHEBI:30623"/>
    </reaction>
</comment>
<evidence type="ECO:0000256" key="16">
    <source>
        <dbReference type="ARBA" id="ARBA00051523"/>
    </source>
</evidence>
<comment type="catalytic activity">
    <reaction evidence="16">
        <text>nitrate(in) + chloride(out) = nitrate(out) + chloride(in)</text>
        <dbReference type="Rhea" id="RHEA:75339"/>
        <dbReference type="ChEBI" id="CHEBI:17632"/>
        <dbReference type="ChEBI" id="CHEBI:17996"/>
    </reaction>
</comment>
<evidence type="ECO:0000256" key="1">
    <source>
        <dbReference type="ARBA" id="ARBA00004424"/>
    </source>
</evidence>
<dbReference type="RefSeq" id="XP_013857845.1">
    <property type="nucleotide sequence ID" value="XM_014002391.1"/>
</dbReference>
<evidence type="ECO:0000256" key="10">
    <source>
        <dbReference type="ARBA" id="ARBA00023180"/>
    </source>
</evidence>
<feature type="transmembrane region" description="Helical" evidence="18">
    <location>
        <begin position="122"/>
        <end position="139"/>
    </location>
</feature>
<evidence type="ECO:0000256" key="6">
    <source>
        <dbReference type="ARBA" id="ARBA00022553"/>
    </source>
</evidence>
<evidence type="ECO:0000313" key="24">
    <source>
        <dbReference type="RefSeq" id="XP_013857848.1"/>
    </source>
</evidence>